<dbReference type="Gene3D" id="1.10.645.10">
    <property type="entry name" value="Cytochrome-c3 Hydrogenase, chain B"/>
    <property type="match status" value="1"/>
</dbReference>
<dbReference type="InterPro" id="IPR001501">
    <property type="entry name" value="Ni-dep_hyd_lsu"/>
</dbReference>
<keyword evidence="6 8" id="KW-0479">Metal-binding</keyword>
<organism evidence="10 11">
    <name type="scientific">Helicobacter fennelliae</name>
    <dbReference type="NCBI Taxonomy" id="215"/>
    <lineage>
        <taxon>Bacteria</taxon>
        <taxon>Pseudomonadati</taxon>
        <taxon>Campylobacterota</taxon>
        <taxon>Epsilonproteobacteria</taxon>
        <taxon>Campylobacterales</taxon>
        <taxon>Helicobacteraceae</taxon>
        <taxon>Helicobacter</taxon>
    </lineage>
</organism>
<evidence type="ECO:0000256" key="9">
    <source>
        <dbReference type="RuleBase" id="RU003896"/>
    </source>
</evidence>
<dbReference type="InterPro" id="IPR018194">
    <property type="entry name" value="Ni-dep_hyd_lsu_Ni_BS"/>
</dbReference>
<proteinExistence type="inferred from homology"/>
<comment type="subunit">
    <text evidence="4">Heterodimer of a large and a small subunit.</text>
</comment>
<evidence type="ECO:0000256" key="3">
    <source>
        <dbReference type="ARBA" id="ARBA00009292"/>
    </source>
</evidence>
<dbReference type="Pfam" id="PF00374">
    <property type="entry name" value="NiFeSe_Hases"/>
    <property type="match status" value="1"/>
</dbReference>
<dbReference type="SUPFAM" id="SSF56762">
    <property type="entry name" value="HydB/Nqo4-like"/>
    <property type="match status" value="1"/>
</dbReference>
<name>A0A2X3DFH4_9HELI</name>
<reference evidence="10 11" key="1">
    <citation type="submission" date="2018-06" db="EMBL/GenBank/DDBJ databases">
        <authorList>
            <consortium name="Pathogen Informatics"/>
            <person name="Doyle S."/>
        </authorList>
    </citation>
    <scope>NUCLEOTIDE SEQUENCE [LARGE SCALE GENOMIC DNA]</scope>
    <source>
        <strain evidence="10 11">NCTC13102</strain>
    </source>
</reference>
<feature type="binding site" evidence="8">
    <location>
        <position position="44"/>
    </location>
    <ligand>
        <name>Mg(2+)</name>
        <dbReference type="ChEBI" id="CHEBI:18420"/>
    </ligand>
</feature>
<evidence type="ECO:0000256" key="7">
    <source>
        <dbReference type="ARBA" id="ARBA00023002"/>
    </source>
</evidence>
<dbReference type="FunFam" id="1.10.645.10:FF:000002">
    <property type="entry name" value="Hydrogenase 2 large subunit"/>
    <property type="match status" value="1"/>
</dbReference>
<dbReference type="AlphaFoldDB" id="A0A2X3DFH4"/>
<dbReference type="Proteomes" id="UP000250166">
    <property type="component" value="Unassembled WGS sequence"/>
</dbReference>
<keyword evidence="7 9" id="KW-0560">Oxidoreductase</keyword>
<gene>
    <name evidence="10" type="primary">hydB</name>
    <name evidence="10" type="ORF">NCTC13102_00706</name>
</gene>
<dbReference type="EC" id="1.12.5.1" evidence="10"/>
<dbReference type="GO" id="GO:0016151">
    <property type="term" value="F:nickel cation binding"/>
    <property type="evidence" value="ECO:0007669"/>
    <property type="project" value="InterPro"/>
</dbReference>
<dbReference type="GO" id="GO:0047067">
    <property type="term" value="F:hydrogen:quinone oxidoreductase activity"/>
    <property type="evidence" value="ECO:0007669"/>
    <property type="project" value="UniProtKB-EC"/>
</dbReference>
<evidence type="ECO:0000256" key="8">
    <source>
        <dbReference type="PIRSR" id="PIRSR601501-1"/>
    </source>
</evidence>
<feature type="binding site" evidence="8">
    <location>
        <position position="66"/>
    </location>
    <ligand>
        <name>Fe cation</name>
        <dbReference type="ChEBI" id="CHEBI:24875"/>
    </ligand>
</feature>
<dbReference type="PROSITE" id="PS00508">
    <property type="entry name" value="NI_HGENASE_L_2"/>
    <property type="match status" value="1"/>
</dbReference>
<feature type="binding site" evidence="8">
    <location>
        <position position="559"/>
    </location>
    <ligand>
        <name>Mg(2+)</name>
        <dbReference type="ChEBI" id="CHEBI:18420"/>
    </ligand>
</feature>
<comment type="cofactor">
    <cofactor evidence="1 8">
        <name>Ni(2+)</name>
        <dbReference type="ChEBI" id="CHEBI:49786"/>
    </cofactor>
</comment>
<evidence type="ECO:0000256" key="1">
    <source>
        <dbReference type="ARBA" id="ARBA00001967"/>
    </source>
</evidence>
<dbReference type="PROSITE" id="PS00507">
    <property type="entry name" value="NI_HGENASE_L_1"/>
    <property type="match status" value="1"/>
</dbReference>
<dbReference type="GO" id="GO:0008901">
    <property type="term" value="F:ferredoxin hydrogenase activity"/>
    <property type="evidence" value="ECO:0007669"/>
    <property type="project" value="InterPro"/>
</dbReference>
<feature type="binding site" evidence="8">
    <location>
        <position position="66"/>
    </location>
    <ligand>
        <name>Ni(2+)</name>
        <dbReference type="ChEBI" id="CHEBI:49786"/>
    </ligand>
</feature>
<comment type="similarity">
    <text evidence="3 9">Belongs to the [NiFe]/[NiFeSe] hydrogenase large subunit family.</text>
</comment>
<dbReference type="GO" id="GO:0030313">
    <property type="term" value="C:cell envelope"/>
    <property type="evidence" value="ECO:0007669"/>
    <property type="project" value="UniProtKB-SubCell"/>
</dbReference>
<evidence type="ECO:0000313" key="10">
    <source>
        <dbReference type="EMBL" id="SQB98249.1"/>
    </source>
</evidence>
<dbReference type="InterPro" id="IPR050867">
    <property type="entry name" value="NiFe/NiFeSe_hydrgnase_LSU"/>
</dbReference>
<protein>
    <submittedName>
        <fullName evidence="10">Ni/Fe-hydrogenase large subunit</fullName>
        <ecNumber evidence="10">1.12.5.1</ecNumber>
    </submittedName>
</protein>
<dbReference type="InterPro" id="IPR029014">
    <property type="entry name" value="NiFe-Hase_large"/>
</dbReference>
<evidence type="ECO:0000313" key="11">
    <source>
        <dbReference type="Proteomes" id="UP000250166"/>
    </source>
</evidence>
<feature type="binding site" evidence="8">
    <location>
        <position position="63"/>
    </location>
    <ligand>
        <name>Ni(2+)</name>
        <dbReference type="ChEBI" id="CHEBI:49786"/>
    </ligand>
</feature>
<comment type="subcellular location">
    <subcellularLocation>
        <location evidence="2">Cell envelope</location>
    </subcellularLocation>
</comment>
<keyword evidence="5 8" id="KW-0533">Nickel</keyword>
<evidence type="ECO:0000256" key="4">
    <source>
        <dbReference type="ARBA" id="ARBA00011771"/>
    </source>
</evidence>
<evidence type="ECO:0000256" key="2">
    <source>
        <dbReference type="ARBA" id="ARBA00004196"/>
    </source>
</evidence>
<sequence>MSMKRVIVDPITRIEGHLRIEVIVDENNVIQDAFSSSTLWRGLEKIIVGRDPRDAGFIAQRICGVCTFSHYKAGIVAVENALGITPPLNAQMVRSLMNMALFFHDHVVHFYTLHGLDWCDITSALKADPAKAAKEAFKYTEYPLCTGENELKAVQKRVGDFVKQGSLGPFQNAYWGHKTYKFSPEQNLIVLSHYLKLLEVQREAAKMMAIFGAKQPHPQSLTVGGVTSVMDILDPTRLGEWKSKFEIVSDFVNRAYWADLVMAGKVYASEPSVAQHGCGVKNFISHAEIQVGANEYLYSTGIVKNGDISKLYDLDENLIAEEVTHSWYKYENTQKAGLHPYDGQTTPEYTGFEDGTSIGPEGKEIKTKNLQHTGKYSWIKSPRYDGEPMEVGPLATVVVGLAAKNKYITPVAQEFLKQTGLPIGALFTTLGRTAARCIEAKVICDNGLKALETLIENLKKDKTTCAAYHIDESKDYKGRYIGNVPRGMLSHWVRISKGKVENYQAVVPSTWNAGPRDSNGKKGPYEMSLIGTKVADITQPLEIIRHIHSFDPCIACAVHLVDTKGNTISEYKVEPSFARI</sequence>
<accession>A0A2X3DFH4</accession>
<comment type="cofactor">
    <cofactor evidence="8">
        <name>Fe cation</name>
        <dbReference type="ChEBI" id="CHEBI:24875"/>
    </cofactor>
</comment>
<feature type="binding site" evidence="8">
    <location>
        <position position="553"/>
    </location>
    <ligand>
        <name>Ni(2+)</name>
        <dbReference type="ChEBI" id="CHEBI:49786"/>
    </ligand>
</feature>
<keyword evidence="8" id="KW-0408">Iron</keyword>
<dbReference type="PANTHER" id="PTHR42958:SF2">
    <property type="entry name" value="UPTAKE HYDROGENASE LARGE SUBUNIT"/>
    <property type="match status" value="1"/>
</dbReference>
<dbReference type="PANTHER" id="PTHR42958">
    <property type="entry name" value="HYDROGENASE-2 LARGE CHAIN"/>
    <property type="match status" value="1"/>
</dbReference>
<evidence type="ECO:0000256" key="5">
    <source>
        <dbReference type="ARBA" id="ARBA00022596"/>
    </source>
</evidence>
<dbReference type="EMBL" id="UAWL01000006">
    <property type="protein sequence ID" value="SQB98249.1"/>
    <property type="molecule type" value="Genomic_DNA"/>
</dbReference>
<feature type="binding site" evidence="8">
    <location>
        <position position="556"/>
    </location>
    <ligand>
        <name>Fe cation</name>
        <dbReference type="ChEBI" id="CHEBI:24875"/>
    </ligand>
</feature>
<evidence type="ECO:0000256" key="6">
    <source>
        <dbReference type="ARBA" id="ARBA00022723"/>
    </source>
</evidence>
<keyword evidence="8" id="KW-0460">Magnesium</keyword>